<proteinExistence type="predicted"/>
<dbReference type="InterPro" id="IPR017259">
    <property type="entry name" value="UCP037672"/>
</dbReference>
<evidence type="ECO:0008006" key="4">
    <source>
        <dbReference type="Google" id="ProtNLM"/>
    </source>
</evidence>
<feature type="transmembrane region" description="Helical" evidence="1">
    <location>
        <begin position="48"/>
        <end position="67"/>
    </location>
</feature>
<dbReference type="RefSeq" id="WP_035076689.1">
    <property type="nucleotide sequence ID" value="NZ_JMIH01000024.1"/>
</dbReference>
<dbReference type="STRING" id="1048983.EL17_16265"/>
<dbReference type="OrthoDB" id="954876at2"/>
<evidence type="ECO:0000313" key="2">
    <source>
        <dbReference type="EMBL" id="KEO72304.1"/>
    </source>
</evidence>
<gene>
    <name evidence="2" type="ORF">EL17_16265</name>
</gene>
<feature type="transmembrane region" description="Helical" evidence="1">
    <location>
        <begin position="6"/>
        <end position="27"/>
    </location>
</feature>
<keyword evidence="1" id="KW-1133">Transmembrane helix</keyword>
<keyword evidence="3" id="KW-1185">Reference proteome</keyword>
<feature type="transmembrane region" description="Helical" evidence="1">
    <location>
        <begin position="113"/>
        <end position="131"/>
    </location>
</feature>
<dbReference type="EMBL" id="JMIH01000024">
    <property type="protein sequence ID" value="KEO72304.1"/>
    <property type="molecule type" value="Genomic_DNA"/>
</dbReference>
<protein>
    <recommendedName>
        <fullName evidence="4">Bacterial Pleckstrin homology domain-containing protein</fullName>
    </recommendedName>
</protein>
<comment type="caution">
    <text evidence="2">The sequence shown here is derived from an EMBL/GenBank/DDBJ whole genome shotgun (WGS) entry which is preliminary data.</text>
</comment>
<name>A0A074KTR5_9BACT</name>
<evidence type="ECO:0000256" key="1">
    <source>
        <dbReference type="SAM" id="Phobius"/>
    </source>
</evidence>
<dbReference type="Pfam" id="PF12650">
    <property type="entry name" value="DUF3784"/>
    <property type="match status" value="1"/>
</dbReference>
<sequence length="239" mass="26766">MDLTGLIAGMLIIGTGFFVKLFPNLISGYNTMTKAQKDNVDIEGLSTYIRNGFIAIGLIIIFGYYTFKWIGMIMIANTFILIVILIGIMYIVIRANRFDQNKDKDTKSKLKNYFAGFVLVFSIGGIGYGLIPSSVHFHQDSIKFTGMYGTEIDYAKIENVKLTGKRPGIRGRTNGLSLGPIRKGFFTVDGFGKSRLLVHSKQGPYLIISTIDEEIIIINYMQQKDTESIFERLAAIVEE</sequence>
<dbReference type="eggNOG" id="ENOG5030XBB">
    <property type="taxonomic scope" value="Bacteria"/>
</dbReference>
<feature type="transmembrane region" description="Helical" evidence="1">
    <location>
        <begin position="73"/>
        <end position="93"/>
    </location>
</feature>
<reference evidence="2 3" key="1">
    <citation type="submission" date="2014-04" db="EMBL/GenBank/DDBJ databases">
        <title>Characterization and application of a salt tolerant electro-active bacterium.</title>
        <authorList>
            <person name="Yang L."/>
            <person name="Wei S."/>
            <person name="Tay Q.X.M."/>
        </authorList>
    </citation>
    <scope>NUCLEOTIDE SEQUENCE [LARGE SCALE GENOMIC DNA]</scope>
    <source>
        <strain evidence="2 3">LY1</strain>
    </source>
</reference>
<keyword evidence="1" id="KW-0812">Transmembrane</keyword>
<organism evidence="2 3">
    <name type="scientific">Anditalea andensis</name>
    <dbReference type="NCBI Taxonomy" id="1048983"/>
    <lineage>
        <taxon>Bacteria</taxon>
        <taxon>Pseudomonadati</taxon>
        <taxon>Bacteroidota</taxon>
        <taxon>Cytophagia</taxon>
        <taxon>Cytophagales</taxon>
        <taxon>Cytophagaceae</taxon>
        <taxon>Anditalea</taxon>
    </lineage>
</organism>
<keyword evidence="1" id="KW-0472">Membrane</keyword>
<evidence type="ECO:0000313" key="3">
    <source>
        <dbReference type="Proteomes" id="UP000027821"/>
    </source>
</evidence>
<accession>A0A074KTR5</accession>
<dbReference type="Proteomes" id="UP000027821">
    <property type="component" value="Unassembled WGS sequence"/>
</dbReference>
<dbReference type="AlphaFoldDB" id="A0A074KTR5"/>